<keyword evidence="8" id="KW-1185">Reference proteome</keyword>
<dbReference type="Gene3D" id="3.30.565.10">
    <property type="entry name" value="Histidine kinase-like ATPase, C-terminal domain"/>
    <property type="match status" value="1"/>
</dbReference>
<name>A0A840GBM2_RHOTE</name>
<dbReference type="SUPFAM" id="SSF55874">
    <property type="entry name" value="ATPase domain of HSP90 chaperone/DNA topoisomerase II/histidine kinase"/>
    <property type="match status" value="1"/>
</dbReference>
<gene>
    <name evidence="7" type="ORF">GGD90_000018</name>
</gene>
<dbReference type="GO" id="GO:0000155">
    <property type="term" value="F:phosphorelay sensor kinase activity"/>
    <property type="evidence" value="ECO:0007669"/>
    <property type="project" value="InterPro"/>
</dbReference>
<dbReference type="InterPro" id="IPR011623">
    <property type="entry name" value="7TMR_DISM_rcpt_extracell_dom1"/>
</dbReference>
<dbReference type="SUPFAM" id="SSF49785">
    <property type="entry name" value="Galactose-binding domain-like"/>
    <property type="match status" value="1"/>
</dbReference>
<dbReference type="Pfam" id="PF02518">
    <property type="entry name" value="HATPase_c"/>
    <property type="match status" value="1"/>
</dbReference>
<keyword evidence="3" id="KW-0902">Two-component regulatory system</keyword>
<feature type="transmembrane region" description="Helical" evidence="5">
    <location>
        <begin position="242"/>
        <end position="263"/>
    </location>
</feature>
<reference evidence="7 8" key="1">
    <citation type="submission" date="2020-08" db="EMBL/GenBank/DDBJ databases">
        <title>Genome sequencing of Purple Non-Sulfur Bacteria from various extreme environments.</title>
        <authorList>
            <person name="Mayer M."/>
        </authorList>
    </citation>
    <scope>NUCLEOTIDE SEQUENCE [LARGE SCALE GENOMIC DNA]</scope>
    <source>
        <strain evidence="7 8">2761</strain>
    </source>
</reference>
<dbReference type="AlphaFoldDB" id="A0A840GBM2"/>
<evidence type="ECO:0000256" key="1">
    <source>
        <dbReference type="ARBA" id="ARBA00022679"/>
    </source>
</evidence>
<evidence type="ECO:0000313" key="8">
    <source>
        <dbReference type="Proteomes" id="UP000587070"/>
    </source>
</evidence>
<evidence type="ECO:0000256" key="4">
    <source>
        <dbReference type="SAM" id="Coils"/>
    </source>
</evidence>
<organism evidence="7 8">
    <name type="scientific">Rhodocyclus tenuis</name>
    <name type="common">Rhodospirillum tenue</name>
    <dbReference type="NCBI Taxonomy" id="1066"/>
    <lineage>
        <taxon>Bacteria</taxon>
        <taxon>Pseudomonadati</taxon>
        <taxon>Pseudomonadota</taxon>
        <taxon>Betaproteobacteria</taxon>
        <taxon>Rhodocyclales</taxon>
        <taxon>Rhodocyclaceae</taxon>
        <taxon>Rhodocyclus</taxon>
    </lineage>
</organism>
<keyword evidence="5" id="KW-1133">Transmembrane helix</keyword>
<dbReference type="EMBL" id="JACIGE010000001">
    <property type="protein sequence ID" value="MBB4245669.1"/>
    <property type="molecule type" value="Genomic_DNA"/>
</dbReference>
<feature type="coiled-coil region" evidence="4">
    <location>
        <begin position="421"/>
        <end position="458"/>
    </location>
</feature>
<keyword evidence="5" id="KW-0472">Membrane</keyword>
<dbReference type="Pfam" id="PF07695">
    <property type="entry name" value="7TMR-DISM_7TM"/>
    <property type="match status" value="1"/>
</dbReference>
<dbReference type="RefSeq" id="WP_184414869.1">
    <property type="nucleotide sequence ID" value="NZ_JACIGE010000001.1"/>
</dbReference>
<protein>
    <submittedName>
        <fullName evidence="7">Signal transduction histidine kinase</fullName>
    </submittedName>
</protein>
<dbReference type="Proteomes" id="UP000587070">
    <property type="component" value="Unassembled WGS sequence"/>
</dbReference>
<keyword evidence="4" id="KW-0175">Coiled coil</keyword>
<keyword evidence="1" id="KW-0808">Transferase</keyword>
<dbReference type="InterPro" id="IPR036890">
    <property type="entry name" value="HATPase_C_sf"/>
</dbReference>
<dbReference type="PANTHER" id="PTHR24421">
    <property type="entry name" value="NITRATE/NITRITE SENSOR PROTEIN NARX-RELATED"/>
    <property type="match status" value="1"/>
</dbReference>
<proteinExistence type="predicted"/>
<dbReference type="GO" id="GO:0016020">
    <property type="term" value="C:membrane"/>
    <property type="evidence" value="ECO:0007669"/>
    <property type="project" value="InterPro"/>
</dbReference>
<dbReference type="CDD" id="cd16917">
    <property type="entry name" value="HATPase_UhpB-NarQ-NarX-like"/>
    <property type="match status" value="1"/>
</dbReference>
<feature type="transmembrane region" description="Helical" evidence="5">
    <location>
        <begin position="340"/>
        <end position="359"/>
    </location>
</feature>
<dbReference type="InterPro" id="IPR011712">
    <property type="entry name" value="Sig_transdc_His_kin_sub3_dim/P"/>
</dbReference>
<evidence type="ECO:0000256" key="3">
    <source>
        <dbReference type="ARBA" id="ARBA00023012"/>
    </source>
</evidence>
<dbReference type="InterPro" id="IPR003594">
    <property type="entry name" value="HATPase_dom"/>
</dbReference>
<feature type="domain" description="Histidine kinase" evidence="6">
    <location>
        <begin position="564"/>
        <end position="660"/>
    </location>
</feature>
<keyword evidence="2 7" id="KW-0418">Kinase</keyword>
<keyword evidence="5" id="KW-0812">Transmembrane</keyword>
<feature type="transmembrane region" description="Helical" evidence="5">
    <location>
        <begin position="214"/>
        <end position="235"/>
    </location>
</feature>
<feature type="transmembrane region" description="Helical" evidence="5">
    <location>
        <begin position="395"/>
        <end position="417"/>
    </location>
</feature>
<feature type="transmembrane region" description="Helical" evidence="5">
    <location>
        <begin position="315"/>
        <end position="334"/>
    </location>
</feature>
<evidence type="ECO:0000313" key="7">
    <source>
        <dbReference type="EMBL" id="MBB4245669.1"/>
    </source>
</evidence>
<evidence type="ECO:0000256" key="2">
    <source>
        <dbReference type="ARBA" id="ARBA00022777"/>
    </source>
</evidence>
<dbReference type="Pfam" id="PF07730">
    <property type="entry name" value="HisKA_3"/>
    <property type="match status" value="1"/>
</dbReference>
<dbReference type="Gene3D" id="1.20.5.1930">
    <property type="match status" value="1"/>
</dbReference>
<dbReference type="InterPro" id="IPR050482">
    <property type="entry name" value="Sensor_HK_TwoCompSys"/>
</dbReference>
<comment type="caution">
    <text evidence="7">The sequence shown here is derived from an EMBL/GenBank/DDBJ whole genome shotgun (WGS) entry which is preliminary data.</text>
</comment>
<feature type="transmembrane region" description="Helical" evidence="5">
    <location>
        <begin position="283"/>
        <end position="303"/>
    </location>
</feature>
<dbReference type="SMART" id="SM00387">
    <property type="entry name" value="HATPase_c"/>
    <property type="match status" value="1"/>
</dbReference>
<dbReference type="InterPro" id="IPR008979">
    <property type="entry name" value="Galactose-bd-like_sf"/>
</dbReference>
<evidence type="ECO:0000256" key="5">
    <source>
        <dbReference type="SAM" id="Phobius"/>
    </source>
</evidence>
<dbReference type="InterPro" id="IPR005467">
    <property type="entry name" value="His_kinase_dom"/>
</dbReference>
<dbReference type="PROSITE" id="PS50109">
    <property type="entry name" value="HIS_KIN"/>
    <property type="match status" value="1"/>
</dbReference>
<evidence type="ECO:0000259" key="6">
    <source>
        <dbReference type="PROSITE" id="PS50109"/>
    </source>
</evidence>
<accession>A0A840GBM2</accession>
<feature type="transmembrane region" description="Helical" evidence="5">
    <location>
        <begin position="366"/>
        <end position="383"/>
    </location>
</feature>
<dbReference type="GO" id="GO:0046983">
    <property type="term" value="F:protein dimerization activity"/>
    <property type="evidence" value="ECO:0007669"/>
    <property type="project" value="InterPro"/>
</dbReference>
<sequence length="669" mass="72811">MIRSAGALSGTLRRAAFILLALVMLLCGGVTATGAFAATSRAAQQGTLDLRAADLARRGVLALDGEWEFYPGQLLSPECLHASEPPKPAGYLDLPTAWNTFAQQRIDGRGVATLRLQVLPPAQAQDLRLRVFDVHAAYRLWLDGRLIAARGTPGERPENEVADPAIDLPLIHSSGAPFELVLEISNHVYRDGGVTSSLLLGSDADIRLLQSRNWGVALFFVGSLLMMGCYHLFFYFFGRRSVAPLCFGLYCLLWAGNFAASNASDWVLRLLVPGLPIDWLNRFDSACFFLSVPVGYCFFRALFPGEFSPRAQQLSSALGAVFTVLALFAPLPTLHSAIPLYYFISLALIGYCVQRLAVARQRAREGASFILAGFAVLGLIATNDMLYDLQLIRSVYLIPVGMFFFIVAQGFALSLSFSRNFSAIERLSDELESRNRALEEEIAERVRLEREIVNVAENERRCLGHDLHDGLCQQLTAARLRCFAMEGTPAGSEQAKTDLAALSGLLEESVNVAYDLARGLWPVEHEGQGTSALLQEYCQRMAASHGVAIVVRETRACQICGNDDLIQLCRIAQEAVSNAVKHSRATRIEVSLDCASSFGTVSLRVRDDGIGREAASAVASPGGLGMRIMAHRARAIGGELQVVDVAGGGTEVRCKMPCQHCAQQRLPTQ</sequence>